<evidence type="ECO:0000313" key="2">
    <source>
        <dbReference type="Proteomes" id="UP000886689"/>
    </source>
</evidence>
<name>A0A9D7K414_9PROT</name>
<dbReference type="Proteomes" id="UP000886689">
    <property type="component" value="Unassembled WGS sequence"/>
</dbReference>
<accession>A0A9D7K414</accession>
<reference evidence="1" key="1">
    <citation type="submission" date="2020-10" db="EMBL/GenBank/DDBJ databases">
        <title>Connecting structure to function with the recovery of over 1000 high-quality activated sludge metagenome-assembled genomes encoding full-length rRNA genes using long-read sequencing.</title>
        <authorList>
            <person name="Singleton C.M."/>
            <person name="Petriglieri F."/>
            <person name="Kristensen J.M."/>
            <person name="Kirkegaard R.H."/>
            <person name="Michaelsen T.Y."/>
            <person name="Andersen M.H."/>
            <person name="Karst S.M."/>
            <person name="Dueholm M.S."/>
            <person name="Nielsen P.H."/>
            <person name="Albertsen M."/>
        </authorList>
    </citation>
    <scope>NUCLEOTIDE SEQUENCE</scope>
    <source>
        <strain evidence="1">Hirt_18-Q3-R61-65_BATAC.395</strain>
    </source>
</reference>
<dbReference type="AlphaFoldDB" id="A0A9D7K414"/>
<organism evidence="1 2">
    <name type="scientific">Candidatus Proximibacter danicus</name>
    <dbReference type="NCBI Taxonomy" id="2954365"/>
    <lineage>
        <taxon>Bacteria</taxon>
        <taxon>Pseudomonadati</taxon>
        <taxon>Pseudomonadota</taxon>
        <taxon>Betaproteobacteria</taxon>
        <taxon>Candidatus Proximibacter</taxon>
    </lineage>
</organism>
<protein>
    <submittedName>
        <fullName evidence="1">Uncharacterized protein</fullName>
    </submittedName>
</protein>
<gene>
    <name evidence="1" type="ORF">IPL58_15700</name>
</gene>
<sequence length="160" mass="17003">MSRSLPKVTTMTGDDNARRARFSLEYEQADRRLLRPDACQGLLPGFGNTQPRTTSAAPFRATCSAASGAGNDCDIYQDFFFDQTTTGINLQFESLLGGGSISHLLTYGADLMRMASEEHAMPPATTGPPAPSRNRLPATTIRCVISPAARPIPSGALPAG</sequence>
<proteinExistence type="predicted"/>
<evidence type="ECO:0000313" key="1">
    <source>
        <dbReference type="EMBL" id="MBK8525346.1"/>
    </source>
</evidence>
<dbReference type="EMBL" id="JADJUC010000030">
    <property type="protein sequence ID" value="MBK8525346.1"/>
    <property type="molecule type" value="Genomic_DNA"/>
</dbReference>
<comment type="caution">
    <text evidence="1">The sequence shown here is derived from an EMBL/GenBank/DDBJ whole genome shotgun (WGS) entry which is preliminary data.</text>
</comment>